<dbReference type="InterPro" id="IPR050268">
    <property type="entry name" value="NADH-dep_flavin_reductase"/>
</dbReference>
<proteinExistence type="predicted"/>
<evidence type="ECO:0000256" key="1">
    <source>
        <dbReference type="ARBA" id="ARBA00023002"/>
    </source>
</evidence>
<dbReference type="EMBL" id="WBMS02000046">
    <property type="protein sequence ID" value="MWA06118.1"/>
    <property type="molecule type" value="Genomic_DNA"/>
</dbReference>
<dbReference type="SMART" id="SM00903">
    <property type="entry name" value="Flavin_Reduct"/>
    <property type="match status" value="1"/>
</dbReference>
<dbReference type="InterPro" id="IPR002563">
    <property type="entry name" value="Flavin_Rdtase-like_dom"/>
</dbReference>
<evidence type="ECO:0000256" key="2">
    <source>
        <dbReference type="SAM" id="MobiDB-lite"/>
    </source>
</evidence>
<dbReference type="Pfam" id="PF01613">
    <property type="entry name" value="Flavin_Reduct"/>
    <property type="match status" value="1"/>
</dbReference>
<accession>A0A6I4MIU1</accession>
<feature type="region of interest" description="Disordered" evidence="2">
    <location>
        <begin position="1"/>
        <end position="28"/>
    </location>
</feature>
<feature type="compositionally biased region" description="Basic and acidic residues" evidence="2">
    <location>
        <begin position="17"/>
        <end position="26"/>
    </location>
</feature>
<evidence type="ECO:0000313" key="4">
    <source>
        <dbReference type="EMBL" id="MWA06118.1"/>
    </source>
</evidence>
<sequence length="189" mass="20261">MGLARRPRRPPRPPVRRPADPARHLGDPLTPSDFVEAVAGFATGVVVLTVRDGRDDLGTTVTSFMSVSLEPPMVLAGVASSSYLAEVLSRTDRWAATVLGAGQRALAGRFAAEGRPSARLLLASEPHHRGEASGALIPDSGVTALECETRQRIEAGDHTLFTAEVLTTDYVARDQKPLIRVNRRYLGGE</sequence>
<keyword evidence="5" id="KW-1185">Reference proteome</keyword>
<dbReference type="PANTHER" id="PTHR30466:SF1">
    <property type="entry name" value="FMN REDUCTASE (NADH) RUTF"/>
    <property type="match status" value="1"/>
</dbReference>
<dbReference type="Gene3D" id="2.30.110.10">
    <property type="entry name" value="Electron Transport, Fmn-binding Protein, Chain A"/>
    <property type="match status" value="1"/>
</dbReference>
<evidence type="ECO:0000259" key="3">
    <source>
        <dbReference type="SMART" id="SM00903"/>
    </source>
</evidence>
<dbReference type="GO" id="GO:0042602">
    <property type="term" value="F:riboflavin reductase (NADPH) activity"/>
    <property type="evidence" value="ECO:0007669"/>
    <property type="project" value="TreeGrafter"/>
</dbReference>
<feature type="domain" description="Flavin reductase like" evidence="3">
    <location>
        <begin position="38"/>
        <end position="187"/>
    </location>
</feature>
<feature type="compositionally biased region" description="Basic residues" evidence="2">
    <location>
        <begin position="1"/>
        <end position="15"/>
    </location>
</feature>
<protein>
    <submittedName>
        <fullName evidence="4">Flavin reductase</fullName>
    </submittedName>
</protein>
<evidence type="ECO:0000313" key="5">
    <source>
        <dbReference type="Proteomes" id="UP000462055"/>
    </source>
</evidence>
<dbReference type="Proteomes" id="UP000462055">
    <property type="component" value="Unassembled WGS sequence"/>
</dbReference>
<reference evidence="4" key="1">
    <citation type="submission" date="2019-12" db="EMBL/GenBank/DDBJ databases">
        <title>Actinomadura physcomitrii sp. nov., a novel actinomycete isolated from moss [Physcomitrium sphaericum (Ludw) Fuernr].</title>
        <authorList>
            <person name="Zhuang X."/>
        </authorList>
    </citation>
    <scope>NUCLEOTIDE SEQUENCE [LARGE SCALE GENOMIC DNA]</scope>
    <source>
        <strain evidence="4">LD22</strain>
    </source>
</reference>
<dbReference type="GO" id="GO:0010181">
    <property type="term" value="F:FMN binding"/>
    <property type="evidence" value="ECO:0007669"/>
    <property type="project" value="InterPro"/>
</dbReference>
<gene>
    <name evidence="4" type="ORF">F8568_038365</name>
</gene>
<dbReference type="PANTHER" id="PTHR30466">
    <property type="entry name" value="FLAVIN REDUCTASE"/>
    <property type="match status" value="1"/>
</dbReference>
<dbReference type="InterPro" id="IPR012349">
    <property type="entry name" value="Split_barrel_FMN-bd"/>
</dbReference>
<dbReference type="GO" id="GO:0006208">
    <property type="term" value="P:pyrimidine nucleobase catabolic process"/>
    <property type="evidence" value="ECO:0007669"/>
    <property type="project" value="TreeGrafter"/>
</dbReference>
<organism evidence="4 5">
    <name type="scientific">Actinomadura physcomitrii</name>
    <dbReference type="NCBI Taxonomy" id="2650748"/>
    <lineage>
        <taxon>Bacteria</taxon>
        <taxon>Bacillati</taxon>
        <taxon>Actinomycetota</taxon>
        <taxon>Actinomycetes</taxon>
        <taxon>Streptosporangiales</taxon>
        <taxon>Thermomonosporaceae</taxon>
        <taxon>Actinomadura</taxon>
    </lineage>
</organism>
<dbReference type="SUPFAM" id="SSF50475">
    <property type="entry name" value="FMN-binding split barrel"/>
    <property type="match status" value="1"/>
</dbReference>
<dbReference type="AlphaFoldDB" id="A0A6I4MIU1"/>
<comment type="caution">
    <text evidence="4">The sequence shown here is derived from an EMBL/GenBank/DDBJ whole genome shotgun (WGS) entry which is preliminary data.</text>
</comment>
<name>A0A6I4MIU1_9ACTN</name>
<keyword evidence="1" id="KW-0560">Oxidoreductase</keyword>